<name>A0A1H5ZT62_9BACT</name>
<dbReference type="Proteomes" id="UP000236728">
    <property type="component" value="Unassembled WGS sequence"/>
</dbReference>
<dbReference type="SUPFAM" id="SSF56349">
    <property type="entry name" value="DNA breaking-rejoining enzymes"/>
    <property type="match status" value="1"/>
</dbReference>
<evidence type="ECO:0000256" key="1">
    <source>
        <dbReference type="ARBA" id="ARBA00008857"/>
    </source>
</evidence>
<feature type="domain" description="Tyr recombinase" evidence="5">
    <location>
        <begin position="160"/>
        <end position="346"/>
    </location>
</feature>
<dbReference type="GO" id="GO:0003677">
    <property type="term" value="F:DNA binding"/>
    <property type="evidence" value="ECO:0007669"/>
    <property type="project" value="UniProtKB-KW"/>
</dbReference>
<evidence type="ECO:0000256" key="3">
    <source>
        <dbReference type="ARBA" id="ARBA00023172"/>
    </source>
</evidence>
<evidence type="ECO:0000313" key="6">
    <source>
        <dbReference type="EMBL" id="SEG38606.1"/>
    </source>
</evidence>
<dbReference type="InterPro" id="IPR050090">
    <property type="entry name" value="Tyrosine_recombinase_XerCD"/>
</dbReference>
<accession>A0A1H5ZT62</accession>
<dbReference type="AlphaFoldDB" id="A0A1H5ZT62"/>
<evidence type="ECO:0000256" key="2">
    <source>
        <dbReference type="ARBA" id="ARBA00023125"/>
    </source>
</evidence>
<dbReference type="Pfam" id="PF00589">
    <property type="entry name" value="Phage_integrase"/>
    <property type="match status" value="1"/>
</dbReference>
<evidence type="ECO:0000259" key="5">
    <source>
        <dbReference type="PROSITE" id="PS51898"/>
    </source>
</evidence>
<sequence>MALFLRGDVWWYEFYFAGRRIRESTKSPSKTLAKTAEQNRKRELEQGFNNITDTRQERIRTISDLADEYLIAYKLRHPQSATFAAYAVGHISRVIGSRMFIDCNEAVVTSYQNERLAGGAAPKTVNDEVGFLLRLMGDPGDLLRIRLRKRNLLKLKVGKPIGKAYSTEEKDRMLTEARKSKSPHIYPAIMLALNAGIRDAELKQLTWAQVDLKKGYLTVGKSKTEAGEGRTIPLNSALSETLAEYAEWYEVVFSEIRPEWYLFPFGKPRPSDPTRPVTTLKTAWDTVRRNSKVTGRWHDHRHTLITDLAESGAGEQTIMDIAGHVSRNMLKHYSHIRMEAKRDALESLVTKPAKPKPLASKSNGIRPIPQAASVATELPVLAQ</sequence>
<dbReference type="PANTHER" id="PTHR30349:SF41">
    <property type="entry name" value="INTEGRASE_RECOMBINASE PROTEIN MJ0367-RELATED"/>
    <property type="match status" value="1"/>
</dbReference>
<dbReference type="InterPro" id="IPR013762">
    <property type="entry name" value="Integrase-like_cat_sf"/>
</dbReference>
<dbReference type="InterPro" id="IPR011010">
    <property type="entry name" value="DNA_brk_join_enz"/>
</dbReference>
<dbReference type="OrthoDB" id="110148at2"/>
<evidence type="ECO:0000256" key="4">
    <source>
        <dbReference type="SAM" id="MobiDB-lite"/>
    </source>
</evidence>
<gene>
    <name evidence="6" type="ORF">SAMN05421819_2820</name>
</gene>
<dbReference type="PANTHER" id="PTHR30349">
    <property type="entry name" value="PHAGE INTEGRASE-RELATED"/>
    <property type="match status" value="1"/>
</dbReference>
<keyword evidence="2" id="KW-0238">DNA-binding</keyword>
<keyword evidence="7" id="KW-1185">Reference proteome</keyword>
<dbReference type="GO" id="GO:0015074">
    <property type="term" value="P:DNA integration"/>
    <property type="evidence" value="ECO:0007669"/>
    <property type="project" value="InterPro"/>
</dbReference>
<keyword evidence="3" id="KW-0233">DNA recombination</keyword>
<comment type="similarity">
    <text evidence="1">Belongs to the 'phage' integrase family.</text>
</comment>
<evidence type="ECO:0000313" key="7">
    <source>
        <dbReference type="Proteomes" id="UP000236728"/>
    </source>
</evidence>
<dbReference type="RefSeq" id="WP_103933676.1">
    <property type="nucleotide sequence ID" value="NZ_FNVA01000004.1"/>
</dbReference>
<dbReference type="CDD" id="cd00796">
    <property type="entry name" value="INT_Rci_Hp1_C"/>
    <property type="match status" value="1"/>
</dbReference>
<dbReference type="EMBL" id="FNVA01000004">
    <property type="protein sequence ID" value="SEG38606.1"/>
    <property type="molecule type" value="Genomic_DNA"/>
</dbReference>
<reference evidence="6 7" key="1">
    <citation type="submission" date="2016-10" db="EMBL/GenBank/DDBJ databases">
        <authorList>
            <person name="de Groot N.N."/>
        </authorList>
    </citation>
    <scope>NUCLEOTIDE SEQUENCE [LARGE SCALE GENOMIC DNA]</scope>
    <source>
        <strain evidence="6 7">DSM 22489</strain>
    </source>
</reference>
<dbReference type="Gene3D" id="1.10.443.10">
    <property type="entry name" value="Intergrase catalytic core"/>
    <property type="match status" value="1"/>
</dbReference>
<organism evidence="6 7">
    <name type="scientific">Bryocella elongata</name>
    <dbReference type="NCBI Taxonomy" id="863522"/>
    <lineage>
        <taxon>Bacteria</taxon>
        <taxon>Pseudomonadati</taxon>
        <taxon>Acidobacteriota</taxon>
        <taxon>Terriglobia</taxon>
        <taxon>Terriglobales</taxon>
        <taxon>Acidobacteriaceae</taxon>
        <taxon>Bryocella</taxon>
    </lineage>
</organism>
<dbReference type="InterPro" id="IPR002104">
    <property type="entry name" value="Integrase_catalytic"/>
</dbReference>
<proteinExistence type="inferred from homology"/>
<feature type="region of interest" description="Disordered" evidence="4">
    <location>
        <begin position="351"/>
        <end position="383"/>
    </location>
</feature>
<protein>
    <submittedName>
        <fullName evidence="6">Site-specific recombinase XerD</fullName>
    </submittedName>
</protein>
<dbReference type="GO" id="GO:0006310">
    <property type="term" value="P:DNA recombination"/>
    <property type="evidence" value="ECO:0007669"/>
    <property type="project" value="UniProtKB-KW"/>
</dbReference>
<dbReference type="PROSITE" id="PS51898">
    <property type="entry name" value="TYR_RECOMBINASE"/>
    <property type="match status" value="1"/>
</dbReference>